<feature type="transmembrane region" description="Helical" evidence="1">
    <location>
        <begin position="217"/>
        <end position="240"/>
    </location>
</feature>
<keyword evidence="1" id="KW-0812">Transmembrane</keyword>
<sequence>MDDANAPGATPEPVTARSLGLLNIIFGALFLLGNGYEAGVVLALPFYGRLMDWGQSMARQQQDERRRALMDRFDQQIEEAESDEGRERVEAERTVAEMNDVGDLPMMEFPMDFLDRPDVRNGVLAKLGVMGSLNVLLIASGFGLTWLRGWGRGLGRAVALLMIPAVLAFLTMELIAAPSLAGGWTDGMSEMILGPGASPSPAFAEAIDLYRQGATRVFAFSIATTGSLALLYPILVLVVASRPGVGLAVRRPTPAP</sequence>
<organism evidence="2 3">
    <name type="scientific">Tautonia plasticadhaerens</name>
    <dbReference type="NCBI Taxonomy" id="2527974"/>
    <lineage>
        <taxon>Bacteria</taxon>
        <taxon>Pseudomonadati</taxon>
        <taxon>Planctomycetota</taxon>
        <taxon>Planctomycetia</taxon>
        <taxon>Isosphaerales</taxon>
        <taxon>Isosphaeraceae</taxon>
        <taxon>Tautonia</taxon>
    </lineage>
</organism>
<feature type="transmembrane region" description="Helical" evidence="1">
    <location>
        <begin position="21"/>
        <end position="47"/>
    </location>
</feature>
<dbReference type="AlphaFoldDB" id="A0A518GZX5"/>
<protein>
    <submittedName>
        <fullName evidence="2">Uncharacterized protein</fullName>
    </submittedName>
</protein>
<dbReference type="KEGG" id="tpla:ElP_20070"/>
<dbReference type="RefSeq" id="WP_145268790.1">
    <property type="nucleotide sequence ID" value="NZ_CP036426.1"/>
</dbReference>
<dbReference type="Proteomes" id="UP000317835">
    <property type="component" value="Chromosome"/>
</dbReference>
<evidence type="ECO:0000256" key="1">
    <source>
        <dbReference type="SAM" id="Phobius"/>
    </source>
</evidence>
<feature type="transmembrane region" description="Helical" evidence="1">
    <location>
        <begin position="159"/>
        <end position="181"/>
    </location>
</feature>
<gene>
    <name evidence="2" type="ORF">ElP_20070</name>
</gene>
<proteinExistence type="predicted"/>
<keyword evidence="1" id="KW-1133">Transmembrane helix</keyword>
<name>A0A518GZX5_9BACT</name>
<accession>A0A518GZX5</accession>
<dbReference type="OrthoDB" id="9886287at2"/>
<evidence type="ECO:0000313" key="3">
    <source>
        <dbReference type="Proteomes" id="UP000317835"/>
    </source>
</evidence>
<keyword evidence="3" id="KW-1185">Reference proteome</keyword>
<keyword evidence="1" id="KW-0472">Membrane</keyword>
<evidence type="ECO:0000313" key="2">
    <source>
        <dbReference type="EMBL" id="QDV34124.1"/>
    </source>
</evidence>
<dbReference type="EMBL" id="CP036426">
    <property type="protein sequence ID" value="QDV34124.1"/>
    <property type="molecule type" value="Genomic_DNA"/>
</dbReference>
<reference evidence="2 3" key="1">
    <citation type="submission" date="2019-02" db="EMBL/GenBank/DDBJ databases">
        <title>Deep-cultivation of Planctomycetes and their phenomic and genomic characterization uncovers novel biology.</title>
        <authorList>
            <person name="Wiegand S."/>
            <person name="Jogler M."/>
            <person name="Boedeker C."/>
            <person name="Pinto D."/>
            <person name="Vollmers J."/>
            <person name="Rivas-Marin E."/>
            <person name="Kohn T."/>
            <person name="Peeters S.H."/>
            <person name="Heuer A."/>
            <person name="Rast P."/>
            <person name="Oberbeckmann S."/>
            <person name="Bunk B."/>
            <person name="Jeske O."/>
            <person name="Meyerdierks A."/>
            <person name="Storesund J.E."/>
            <person name="Kallscheuer N."/>
            <person name="Luecker S."/>
            <person name="Lage O.M."/>
            <person name="Pohl T."/>
            <person name="Merkel B.J."/>
            <person name="Hornburger P."/>
            <person name="Mueller R.-W."/>
            <person name="Bruemmer F."/>
            <person name="Labrenz M."/>
            <person name="Spormann A.M."/>
            <person name="Op den Camp H."/>
            <person name="Overmann J."/>
            <person name="Amann R."/>
            <person name="Jetten M.S.M."/>
            <person name="Mascher T."/>
            <person name="Medema M.H."/>
            <person name="Devos D.P."/>
            <person name="Kaster A.-K."/>
            <person name="Ovreas L."/>
            <person name="Rohde M."/>
            <person name="Galperin M.Y."/>
            <person name="Jogler C."/>
        </authorList>
    </citation>
    <scope>NUCLEOTIDE SEQUENCE [LARGE SCALE GENOMIC DNA]</scope>
    <source>
        <strain evidence="2 3">ElP</strain>
    </source>
</reference>
<feature type="transmembrane region" description="Helical" evidence="1">
    <location>
        <begin position="123"/>
        <end position="147"/>
    </location>
</feature>